<dbReference type="AlphaFoldDB" id="R7ZU16"/>
<comment type="caution">
    <text evidence="1">The sequence shown here is derived from an EMBL/GenBank/DDBJ whole genome shotgun (WGS) entry which is preliminary data.</text>
</comment>
<protein>
    <submittedName>
        <fullName evidence="1">Uncharacterized protein</fullName>
    </submittedName>
</protein>
<dbReference type="EMBL" id="AQHR01000054">
    <property type="protein sequence ID" value="EON77489.1"/>
    <property type="molecule type" value="Genomic_DNA"/>
</dbReference>
<name>R7ZU16_9BACT</name>
<organism evidence="1 2">
    <name type="scientific">Lunatimonas lonarensis</name>
    <dbReference type="NCBI Taxonomy" id="1232681"/>
    <lineage>
        <taxon>Bacteria</taxon>
        <taxon>Pseudomonadati</taxon>
        <taxon>Bacteroidota</taxon>
        <taxon>Cytophagia</taxon>
        <taxon>Cytophagales</taxon>
        <taxon>Cyclobacteriaceae</taxon>
    </lineage>
</organism>
<proteinExistence type="predicted"/>
<evidence type="ECO:0000313" key="2">
    <source>
        <dbReference type="Proteomes" id="UP000013909"/>
    </source>
</evidence>
<dbReference type="Proteomes" id="UP000013909">
    <property type="component" value="Unassembled WGS sequence"/>
</dbReference>
<sequence length="44" mass="5104">MVGHLYEFRDIYKGDICHCAKNNRRPAEDVSAKIFCINVSQFDV</sequence>
<reference evidence="1 2" key="1">
    <citation type="submission" date="2013-02" db="EMBL/GenBank/DDBJ databases">
        <title>A novel strain isolated from Lonar lake, Maharashtra, India.</title>
        <authorList>
            <person name="Singh A."/>
        </authorList>
    </citation>
    <scope>NUCLEOTIDE SEQUENCE [LARGE SCALE GENOMIC DNA]</scope>
    <source>
        <strain evidence="1 2">AK24</strain>
    </source>
</reference>
<keyword evidence="2" id="KW-1185">Reference proteome</keyword>
<accession>R7ZU16</accession>
<evidence type="ECO:0000313" key="1">
    <source>
        <dbReference type="EMBL" id="EON77489.1"/>
    </source>
</evidence>
<dbReference type="STRING" id="1232681.ADIS_2019"/>
<gene>
    <name evidence="1" type="ORF">ADIS_2019</name>
</gene>